<name>A0A6C0LG50_9ZZZZ</name>
<dbReference type="Pfam" id="PF13884">
    <property type="entry name" value="Peptidase_S74"/>
    <property type="match status" value="1"/>
</dbReference>
<sequence length="2551" mass="286914">MDYKRIQVDSIGIGLNDITDLDLTKDGYIKTYLAVGDVPNLLHDVTKDNNNLNHIHNFVVTDKTVGINIHRNNIYQQPNNSLIVSGNIQCSGSIHAENIILDNELSLNQNLATFNQVLNRLSSHLLFYHVKNYLENNIYTTHNIIIGNEDISNSNLNPLKISRHCNNNANNIQFIIQNNDLTNDAEPTNVSMGIIGNINTSPAHIITSSNMPLHFNISKSKSNMNELYKDFSDLPNYTTTYPSLSLDVNGSVVINRDTIPNQITYNKYYYENKITVSSVTEYPKLYVNGAVYADNILIYDYITKKPVNLDSIYIRQGTAGGLTLQANQILGGNFNKTEFTFNSNVYIGGNDNSNYKLKIYGDAEITNNINTNNLITSSLTVNSNMNVTGNGYCDFKKLCYFTAETYFNNITCSEYIRTKTLDITGNLLINGTNINLMGYNTTIAGEIANSTVTNYLNVGGKTTGITDLNYNGEILNIYKFRDSQIQKFEILLNDTTITPYGSIAYIGHSPLNMLQNEIDNSLIILTQNNTSWNNIYFYAGKDKANIKTTVPNLAIMENNKIGINTINPEKTLDINGDIIANKYFFRNGTSNYECKLPIIYNNYNNINNLNINIIQSDIIANPQKLNIKGGINSYDGYYENNSKLCSIKYLNGSISDAVIDNTNIGIGTLLNNQNITMSLQIRNNSKNNNKINNSVISFYRSLDNSKYSGIEFCDDSTNLSIVNKNKWYIYKNHITDDFNFTGPLQIGYMKNSYKPINSCINLYHNNSKYYIDINNPITYNSAEDFTNNKETVRIYGNVKISGDLDLDGSINIKGNYKFNDNNILFSPNPVEKIITKIYSLGNNVYYFDTILSSNHPKNISFKNSNLASVINNNITDDNLNLNLTLNINNSLSNYNISSNIYSLNSNLNSAIINYSNINNVINYDENLKTVITTYKTTSHNNYLTYISQNTGSGIIFTPTNLIQSAESNKNYAYSNYIISSNIYESVRNIKTKPIITITTTNNSFENMNNIKSSYASITYNDDINIITRVSSNIYSSSLDTISNANTYNNIPIVSPFNQSYLTSVSNDMVIMSNHYVASSNYYNSLVSTTIQISDYTDILSCNYNYSTLNSNNIYLNSNNFITYNLNYSNLNLSIITPVKNVSTINLNNSKSNLDLATKIYKTLSLPTRSYLSYAQNANTIINTSSNLNIDITATAASYSNLATNYSITSNIYSRYVYLRTVETYNDNNNSNYYIFNAGAGSTSCNVVKNNSQSNLNYSTNLYLISTDIYNTLNTIKTNIQPLIPIADSYSNLAYANYTKAISSNINFSNIYNDRFFIHDIDNINNINNCNQIVASNIYANTSNYANLLNTITTNITNYVSDALINCNYASQVYRTCSNVDINKNGIIITDLIFSNYINASNILISSSNITDKIVNNYADLYNNINLAKNIYKPSITTNTKLASDRLLSSIDTNLQIYLDKSGSNRVLASNLDFDISKYDPDYNEKLEYYQNLQEIGSGINKIKSFINSEKDVFITYKANLVTLFAGYIIEEYLTDAYQKLMNMADICINLLTELDADASNLSNYSTQSAILLELILHITNKYINFINKSFDFANSASQVVAAITDHIGIYVISSLSILPLLNSMSEYANVYLNRSWAVISRQIVLFASVSYSLNALIPTETPINSQEGQNTDVLIIGNNIKLLPTKSLLIGHANDYSRWIENVDEQITAASSAYIYNYNPNSCSCSFNVKANKFISSTENSLALKTSSAIDINLVDTSIADYHNSMFDGVSLKLSHIYRRDNLELVNATSNNSIFEIVRKQNLNNPYFSIYTNDINNIFNIGGGNFYDSNYNCVVQDAVVHINESTANYLLKLTNPSNNPASIVLCNNTNKWTISASDKLNFIYNTSSIININSNGLSINTTSNNSTVTINSLTDKTSLELKNTYNISPIKTSLITLKQKLLTEYSPNGLVYSKNTDTDTYDISKTSFEVYCNVEINSINYVFSNVIVSYNNINETNPFTFTETPEANIVNLLPKINLNNPKLSYTINNYNTYYHTFNFGGNSYTITYITPTANSVTEFYVSSLSVIGSQPYDYLLSTVLRQSNTLETDYITIVIDYVIGVNKIKVRNNIYFNKYKTFQIETLNLTLNRYNYDLNRPVNIVPTSLYNGSFSNTITKTITNNYVTISNTLNYLKTFEPAIVKHRYSSTPEYKTINYPVCIFELIYNIPINITVIDYYDLYFDKDNNSDQTKLEIEYINVYAKKPIIKQLNIYNNSHNIYSYTDDYEIYLNDNKLLNINSIGTLTTAGNIETNNIYLKGDIYNSDGISLYDNILSLMNNISSTANLELHSKNIVLNPGVGLNDYYKGGVLINGNNINEINNNIFQINNYNGNDNLLTLNSGSSNSFAHFISKVTQPGTFNNVNSIYRIGNSNGVFAIWKDLTTIPYNSSYFIDGKTLYNEALTISNVGSSFVIHTSGTFTWSSDKRLKTDIKKIENALDKLISLNGITYKTNTDENRKTGLIAQEVNEVLPEAVLTDNNGFYSIAYGNLAGLIIEAIKELKTEIDLIKSRVQF</sequence>
<feature type="domain" description="Peptidase S74" evidence="1">
    <location>
        <begin position="2461"/>
        <end position="2549"/>
    </location>
</feature>
<organism evidence="2">
    <name type="scientific">viral metagenome</name>
    <dbReference type="NCBI Taxonomy" id="1070528"/>
    <lineage>
        <taxon>unclassified sequences</taxon>
        <taxon>metagenomes</taxon>
        <taxon>organismal metagenomes</taxon>
    </lineage>
</organism>
<dbReference type="PROSITE" id="PS51688">
    <property type="entry name" value="ICA"/>
    <property type="match status" value="1"/>
</dbReference>
<reference evidence="2" key="1">
    <citation type="journal article" date="2020" name="Nature">
        <title>Giant virus diversity and host interactions through global metagenomics.</title>
        <authorList>
            <person name="Schulz F."/>
            <person name="Roux S."/>
            <person name="Paez-Espino D."/>
            <person name="Jungbluth S."/>
            <person name="Walsh D.A."/>
            <person name="Denef V.J."/>
            <person name="McMahon K.D."/>
            <person name="Konstantinidis K.T."/>
            <person name="Eloe-Fadrosh E.A."/>
            <person name="Kyrpides N.C."/>
            <person name="Woyke T."/>
        </authorList>
    </citation>
    <scope>NUCLEOTIDE SEQUENCE</scope>
    <source>
        <strain evidence="2">GVMAG-M-3300027804-48</strain>
    </source>
</reference>
<evidence type="ECO:0000259" key="1">
    <source>
        <dbReference type="PROSITE" id="PS51688"/>
    </source>
</evidence>
<dbReference type="InterPro" id="IPR030392">
    <property type="entry name" value="S74_ICA"/>
</dbReference>
<protein>
    <recommendedName>
        <fullName evidence="1">Peptidase S74 domain-containing protein</fullName>
    </recommendedName>
</protein>
<accession>A0A6C0LG50</accession>
<proteinExistence type="predicted"/>
<evidence type="ECO:0000313" key="2">
    <source>
        <dbReference type="EMBL" id="QHU29457.1"/>
    </source>
</evidence>
<dbReference type="EMBL" id="MN740489">
    <property type="protein sequence ID" value="QHU29457.1"/>
    <property type="molecule type" value="Genomic_DNA"/>
</dbReference>